<dbReference type="Gene3D" id="3.40.30.10">
    <property type="entry name" value="Glutaredoxin"/>
    <property type="match status" value="1"/>
</dbReference>
<dbReference type="Proteomes" id="UP000812277">
    <property type="component" value="Unassembled WGS sequence"/>
</dbReference>
<organism evidence="5 6">
    <name type="scientific">Paenibacillus oenotherae</name>
    <dbReference type="NCBI Taxonomy" id="1435645"/>
    <lineage>
        <taxon>Bacteria</taxon>
        <taxon>Bacillati</taxon>
        <taxon>Bacillota</taxon>
        <taxon>Bacilli</taxon>
        <taxon>Bacillales</taxon>
        <taxon>Paenibacillaceae</taxon>
        <taxon>Paenibacillus</taxon>
    </lineage>
</organism>
<protein>
    <submittedName>
        <fullName evidence="5">SCO family protein</fullName>
    </submittedName>
</protein>
<accession>A0ABS7D387</accession>
<evidence type="ECO:0000256" key="3">
    <source>
        <dbReference type="SAM" id="Phobius"/>
    </source>
</evidence>
<sequence>MDFTRKHGFKIAVLALCAAMGLYLYLSSTKEAAPKLDQDKPAPSFKLTSIDGEEVSLENTNGKVRVVYFYFANCPDICPPTTFLMTQVQDKLKEQGAFGSDVEFLSVTFDPERDTPDAIRKFIGKIPSEIDQNGWKFLRGDSEEETKKLMLDFGLGLLKDEKTGLYTHSDTITFIDRQGKIRKYMTGSIDETMTPDRIVAVVDALVDE</sequence>
<evidence type="ECO:0000256" key="2">
    <source>
        <dbReference type="ARBA" id="ARBA00023008"/>
    </source>
</evidence>
<evidence type="ECO:0000313" key="6">
    <source>
        <dbReference type="Proteomes" id="UP000812277"/>
    </source>
</evidence>
<dbReference type="RefSeq" id="WP_219871642.1">
    <property type="nucleotide sequence ID" value="NZ_JAHZIJ010000003.1"/>
</dbReference>
<evidence type="ECO:0000259" key="4">
    <source>
        <dbReference type="PROSITE" id="PS51352"/>
    </source>
</evidence>
<reference evidence="5 6" key="1">
    <citation type="submission" date="2021-07" db="EMBL/GenBank/DDBJ databases">
        <title>Paenibacillus radiodurans sp. nov., isolated from the southeastern edge of Tengger Desert.</title>
        <authorList>
            <person name="Zhang G."/>
        </authorList>
    </citation>
    <scope>NUCLEOTIDE SEQUENCE [LARGE SCALE GENOMIC DNA]</scope>
    <source>
        <strain evidence="5 6">DT7-4</strain>
    </source>
</reference>
<keyword evidence="6" id="KW-1185">Reference proteome</keyword>
<dbReference type="PANTHER" id="PTHR12151:SF25">
    <property type="entry name" value="LINALOOL DEHYDRATASE_ISOMERASE DOMAIN-CONTAINING PROTEIN"/>
    <property type="match status" value="1"/>
</dbReference>
<dbReference type="CDD" id="cd02968">
    <property type="entry name" value="SCO"/>
    <property type="match status" value="1"/>
</dbReference>
<dbReference type="Pfam" id="PF02630">
    <property type="entry name" value="SCO1-SenC"/>
    <property type="match status" value="1"/>
</dbReference>
<comment type="similarity">
    <text evidence="1">Belongs to the SCO1/2 family.</text>
</comment>
<keyword evidence="3" id="KW-0812">Transmembrane</keyword>
<keyword evidence="3" id="KW-1133">Transmembrane helix</keyword>
<feature type="transmembrane region" description="Helical" evidence="3">
    <location>
        <begin position="7"/>
        <end position="26"/>
    </location>
</feature>
<comment type="caution">
    <text evidence="5">The sequence shown here is derived from an EMBL/GenBank/DDBJ whole genome shotgun (WGS) entry which is preliminary data.</text>
</comment>
<dbReference type="SUPFAM" id="SSF52833">
    <property type="entry name" value="Thioredoxin-like"/>
    <property type="match status" value="1"/>
</dbReference>
<dbReference type="InterPro" id="IPR003782">
    <property type="entry name" value="SCO1/SenC"/>
</dbReference>
<keyword evidence="2" id="KW-0186">Copper</keyword>
<dbReference type="InterPro" id="IPR013766">
    <property type="entry name" value="Thioredoxin_domain"/>
</dbReference>
<gene>
    <name evidence="5" type="ORF">K0T92_06525</name>
</gene>
<dbReference type="EMBL" id="JAHZIJ010000003">
    <property type="protein sequence ID" value="MBW7474394.1"/>
    <property type="molecule type" value="Genomic_DNA"/>
</dbReference>
<proteinExistence type="inferred from homology"/>
<evidence type="ECO:0000313" key="5">
    <source>
        <dbReference type="EMBL" id="MBW7474394.1"/>
    </source>
</evidence>
<dbReference type="PROSITE" id="PS51352">
    <property type="entry name" value="THIOREDOXIN_2"/>
    <property type="match status" value="1"/>
</dbReference>
<evidence type="ECO:0000256" key="1">
    <source>
        <dbReference type="ARBA" id="ARBA00010996"/>
    </source>
</evidence>
<dbReference type="PANTHER" id="PTHR12151">
    <property type="entry name" value="ELECTRON TRANSPORT PROTIN SCO1/SENC FAMILY MEMBER"/>
    <property type="match status" value="1"/>
</dbReference>
<dbReference type="InterPro" id="IPR036249">
    <property type="entry name" value="Thioredoxin-like_sf"/>
</dbReference>
<keyword evidence="3" id="KW-0472">Membrane</keyword>
<feature type="domain" description="Thioredoxin" evidence="4">
    <location>
        <begin position="36"/>
        <end position="207"/>
    </location>
</feature>
<name>A0ABS7D387_9BACL</name>